<dbReference type="Pfam" id="PF10049">
    <property type="entry name" value="DUF2283"/>
    <property type="match status" value="1"/>
</dbReference>
<dbReference type="AlphaFoldDB" id="A0A2D2DE74"/>
<dbReference type="OrthoDB" id="1452857at2"/>
<feature type="region of interest" description="Disordered" evidence="1">
    <location>
        <begin position="11"/>
        <end position="41"/>
    </location>
</feature>
<protein>
    <recommendedName>
        <fullName evidence="4">DUF2283 domain-containing protein</fullName>
    </recommendedName>
</protein>
<dbReference type="Proteomes" id="UP000229897">
    <property type="component" value="Chromosome"/>
</dbReference>
<feature type="compositionally biased region" description="Acidic residues" evidence="1">
    <location>
        <begin position="13"/>
        <end position="27"/>
    </location>
</feature>
<evidence type="ECO:0000313" key="3">
    <source>
        <dbReference type="Proteomes" id="UP000229897"/>
    </source>
</evidence>
<proteinExistence type="predicted"/>
<dbReference type="RefSeq" id="WP_099873085.1">
    <property type="nucleotide sequence ID" value="NZ_CP024608.1"/>
</dbReference>
<dbReference type="InterPro" id="IPR019270">
    <property type="entry name" value="DUF2283"/>
</dbReference>
<gene>
    <name evidence="2" type="ORF">CR152_01280</name>
</gene>
<evidence type="ECO:0000256" key="1">
    <source>
        <dbReference type="SAM" id="MobiDB-lite"/>
    </source>
</evidence>
<organism evidence="2 3">
    <name type="scientific">Massilia violaceinigra</name>
    <dbReference type="NCBI Taxonomy" id="2045208"/>
    <lineage>
        <taxon>Bacteria</taxon>
        <taxon>Pseudomonadati</taxon>
        <taxon>Pseudomonadota</taxon>
        <taxon>Betaproteobacteria</taxon>
        <taxon>Burkholderiales</taxon>
        <taxon>Oxalobacteraceae</taxon>
        <taxon>Telluria group</taxon>
        <taxon>Massilia</taxon>
    </lineage>
</organism>
<dbReference type="EMBL" id="CP024608">
    <property type="protein sequence ID" value="ATQ73288.1"/>
    <property type="molecule type" value="Genomic_DNA"/>
</dbReference>
<keyword evidence="3" id="KW-1185">Reference proteome</keyword>
<sequence length="80" mass="8724">MANGKIELKIAESDLEEDPDCDPEEDSPVAYLSLPDHPAENTPGCVKKTLRLSDLVDYEGADIYMDFDAAGRLIGIEILA</sequence>
<evidence type="ECO:0000313" key="2">
    <source>
        <dbReference type="EMBL" id="ATQ73288.1"/>
    </source>
</evidence>
<accession>A0A2D2DE74</accession>
<reference evidence="2" key="1">
    <citation type="submission" date="2017-10" db="EMBL/GenBank/DDBJ databases">
        <title>Massilia psychrophilum sp. nov., a novel purple-pigmented bacterium isolated from Tianshan glacier, Xinjiang Municipality, China.</title>
        <authorList>
            <person name="Wang H."/>
        </authorList>
    </citation>
    <scope>NUCLEOTIDE SEQUENCE [LARGE SCALE GENOMIC DNA]</scope>
    <source>
        <strain evidence="2">B2</strain>
    </source>
</reference>
<evidence type="ECO:0008006" key="4">
    <source>
        <dbReference type="Google" id="ProtNLM"/>
    </source>
</evidence>
<name>A0A2D2DE74_9BURK</name>
<dbReference type="KEGG" id="mass:CR152_01280"/>